<dbReference type="Proteomes" id="UP000231655">
    <property type="component" value="Unassembled WGS sequence"/>
</dbReference>
<organism evidence="3 4">
    <name type="scientific">Pseudooceanicola antarcticus</name>
    <dbReference type="NCBI Taxonomy" id="1247613"/>
    <lineage>
        <taxon>Bacteria</taxon>
        <taxon>Pseudomonadati</taxon>
        <taxon>Pseudomonadota</taxon>
        <taxon>Alphaproteobacteria</taxon>
        <taxon>Rhodobacterales</taxon>
        <taxon>Paracoccaceae</taxon>
        <taxon>Pseudooceanicola</taxon>
    </lineage>
</organism>
<feature type="chain" id="PRO_5012877034" description="Lysozyme inhibitor LprI-like N-terminal domain-containing protein" evidence="1">
    <location>
        <begin position="21"/>
        <end position="163"/>
    </location>
</feature>
<feature type="domain" description="Lysozyme inhibitor LprI-like N-terminal" evidence="2">
    <location>
        <begin position="54"/>
        <end position="156"/>
    </location>
</feature>
<evidence type="ECO:0000256" key="1">
    <source>
        <dbReference type="SAM" id="SignalP"/>
    </source>
</evidence>
<dbReference type="Pfam" id="PF07007">
    <property type="entry name" value="LprI"/>
    <property type="match status" value="1"/>
</dbReference>
<sequence length="163" mass="17316">MKTWMILLTALAVPASPAMAQGLNYSDEATEACLAQVDEGDDPRSCIGRSADLCMETSEGGYSTVGMGGCLDRERAYWDGVLNARYGDMRARAADFDAAGGPGGTETALRDMQRAWIDFRDATCAFEASQWGGGTGAGPAALSCLMRMTGEQALYLDTAWSED</sequence>
<feature type="signal peptide" evidence="1">
    <location>
        <begin position="1"/>
        <end position="20"/>
    </location>
</feature>
<evidence type="ECO:0000259" key="2">
    <source>
        <dbReference type="Pfam" id="PF07007"/>
    </source>
</evidence>
<reference evidence="3 4" key="1">
    <citation type="submission" date="2017-09" db="EMBL/GenBank/DDBJ databases">
        <authorList>
            <person name="Ehlers B."/>
            <person name="Leendertz F.H."/>
        </authorList>
    </citation>
    <scope>NUCLEOTIDE SEQUENCE [LARGE SCALE GENOMIC DNA]</scope>
    <source>
        <strain evidence="3 4">CGMCC 1.12662</strain>
    </source>
</reference>
<accession>A0A285J3N0</accession>
<evidence type="ECO:0000313" key="4">
    <source>
        <dbReference type="Proteomes" id="UP000231655"/>
    </source>
</evidence>
<evidence type="ECO:0000313" key="3">
    <source>
        <dbReference type="EMBL" id="SNY54467.1"/>
    </source>
</evidence>
<dbReference type="AlphaFoldDB" id="A0A285J3N0"/>
<gene>
    <name evidence="3" type="ORF">SAMN06297129_2832</name>
</gene>
<dbReference type="EMBL" id="OBEA01000005">
    <property type="protein sequence ID" value="SNY54467.1"/>
    <property type="molecule type" value="Genomic_DNA"/>
</dbReference>
<name>A0A285J3N0_9RHOB</name>
<dbReference type="RefSeq" id="WP_232617712.1">
    <property type="nucleotide sequence ID" value="NZ_OBEA01000005.1"/>
</dbReference>
<proteinExistence type="predicted"/>
<keyword evidence="1" id="KW-0732">Signal</keyword>
<dbReference type="Gene3D" id="1.20.1270.180">
    <property type="match status" value="1"/>
</dbReference>
<protein>
    <recommendedName>
        <fullName evidence="2">Lysozyme inhibitor LprI-like N-terminal domain-containing protein</fullName>
    </recommendedName>
</protein>
<dbReference type="InterPro" id="IPR009739">
    <property type="entry name" value="LprI-like_N"/>
</dbReference>